<keyword evidence="4" id="KW-1185">Reference proteome</keyword>
<dbReference type="Gene3D" id="3.40.720.10">
    <property type="entry name" value="Alkaline Phosphatase, subunit A"/>
    <property type="match status" value="2"/>
</dbReference>
<dbReference type="GO" id="GO:0009395">
    <property type="term" value="P:phospholipid catabolic process"/>
    <property type="evidence" value="ECO:0007669"/>
    <property type="project" value="TreeGrafter"/>
</dbReference>
<evidence type="ECO:0000256" key="1">
    <source>
        <dbReference type="ARBA" id="ARBA00022801"/>
    </source>
</evidence>
<reference evidence="4" key="2">
    <citation type="submission" date="2015-01" db="EMBL/GenBank/DDBJ databases">
        <title>Evolutionary Origins and Diversification of the Mycorrhizal Mutualists.</title>
        <authorList>
            <consortium name="DOE Joint Genome Institute"/>
            <consortium name="Mycorrhizal Genomics Consortium"/>
            <person name="Kohler A."/>
            <person name="Kuo A."/>
            <person name="Nagy L.G."/>
            <person name="Floudas D."/>
            <person name="Copeland A."/>
            <person name="Barry K.W."/>
            <person name="Cichocki N."/>
            <person name="Veneault-Fourrey C."/>
            <person name="LaButti K."/>
            <person name="Lindquist E.A."/>
            <person name="Lipzen A."/>
            <person name="Lundell T."/>
            <person name="Morin E."/>
            <person name="Murat C."/>
            <person name="Riley R."/>
            <person name="Ohm R."/>
            <person name="Sun H."/>
            <person name="Tunlid A."/>
            <person name="Henrissat B."/>
            <person name="Grigoriev I.V."/>
            <person name="Hibbett D.S."/>
            <person name="Martin F."/>
        </authorList>
    </citation>
    <scope>NUCLEOTIDE SEQUENCE [LARGE SCALE GENOMIC DNA]</scope>
    <source>
        <strain evidence="4">Zn</strain>
    </source>
</reference>
<dbReference type="Proteomes" id="UP000054321">
    <property type="component" value="Unassembled WGS sequence"/>
</dbReference>
<dbReference type="PANTHER" id="PTHR31956:SF1">
    <property type="entry name" value="NON-SPECIFIC PHOSPHOLIPASE C1"/>
    <property type="match status" value="1"/>
</dbReference>
<evidence type="ECO:0000313" key="3">
    <source>
        <dbReference type="EMBL" id="KIM92774.1"/>
    </source>
</evidence>
<evidence type="ECO:0000313" key="4">
    <source>
        <dbReference type="Proteomes" id="UP000054321"/>
    </source>
</evidence>
<accession>A0A0C3GMJ9</accession>
<dbReference type="InParanoid" id="A0A0C3GMJ9"/>
<dbReference type="PANTHER" id="PTHR31956">
    <property type="entry name" value="NON-SPECIFIC PHOSPHOLIPASE C4-RELATED"/>
    <property type="match status" value="1"/>
</dbReference>
<organism evidence="3 4">
    <name type="scientific">Oidiodendron maius (strain Zn)</name>
    <dbReference type="NCBI Taxonomy" id="913774"/>
    <lineage>
        <taxon>Eukaryota</taxon>
        <taxon>Fungi</taxon>
        <taxon>Dikarya</taxon>
        <taxon>Ascomycota</taxon>
        <taxon>Pezizomycotina</taxon>
        <taxon>Leotiomycetes</taxon>
        <taxon>Leotiomycetes incertae sedis</taxon>
        <taxon>Myxotrichaceae</taxon>
        <taxon>Oidiodendron</taxon>
    </lineage>
</organism>
<dbReference type="OrthoDB" id="5135119at2759"/>
<dbReference type="Pfam" id="PF04185">
    <property type="entry name" value="Phosphoesterase"/>
    <property type="match status" value="1"/>
</dbReference>
<gene>
    <name evidence="3" type="ORF">OIDMADRAFT_36342</name>
</gene>
<dbReference type="GO" id="GO:0042578">
    <property type="term" value="F:phosphoric ester hydrolase activity"/>
    <property type="evidence" value="ECO:0007669"/>
    <property type="project" value="UniProtKB-ARBA"/>
</dbReference>
<dbReference type="InterPro" id="IPR017850">
    <property type="entry name" value="Alkaline_phosphatase_core_sf"/>
</dbReference>
<proteinExistence type="predicted"/>
<sequence length="470" mass="53055">MKFSPFLVANLALATTGSALPAAISSSQAVWKGLQGKIKHVVYLMMENHSFDNIAGYWDFHPDIDNLRNIAHCNNYTNPYYTIYGMPLSICAGPYEKEVPLHDPDHNFAGTSFELYETWNPTKGEVPTMGGFVQRESDRYNSTPGDASFVIKAYTEKETHTLTTLAQNFAFWDSYFAEHPGPTNVNRQFATSGSSCGMVDNILQSAGFFANVTGTNCTKSIFQVLDEAKITWKNYYETDIIDAWLYEWTQENAMDKLVHASEFFSDVANGTLPTFSYINPECCTVDSMHPTSNMAAGEQLIKHVYDTLRNSKYWESTLFILNFDEHGGFADHVPPPVNIPAPQDGLTFTGVSDGHNVTYDFTRLGVRVPAFLISPWIAPNTLIHDEGTSYSSNSQYTHTSFLHFLQLLWDLPELNNRVSWAKTFEYVFTNEMRTDTPQYLPIPEWVGGSSGTEPQPFYLLNQDYSYYANL</sequence>
<reference evidence="3 4" key="1">
    <citation type="submission" date="2014-04" db="EMBL/GenBank/DDBJ databases">
        <authorList>
            <consortium name="DOE Joint Genome Institute"/>
            <person name="Kuo A."/>
            <person name="Martino E."/>
            <person name="Perotto S."/>
            <person name="Kohler A."/>
            <person name="Nagy L.G."/>
            <person name="Floudas D."/>
            <person name="Copeland A."/>
            <person name="Barry K.W."/>
            <person name="Cichocki N."/>
            <person name="Veneault-Fourrey C."/>
            <person name="LaButti K."/>
            <person name="Lindquist E.A."/>
            <person name="Lipzen A."/>
            <person name="Lundell T."/>
            <person name="Morin E."/>
            <person name="Murat C."/>
            <person name="Sun H."/>
            <person name="Tunlid A."/>
            <person name="Henrissat B."/>
            <person name="Grigoriev I.V."/>
            <person name="Hibbett D.S."/>
            <person name="Martin F."/>
            <person name="Nordberg H.P."/>
            <person name="Cantor M.N."/>
            <person name="Hua S.X."/>
        </authorList>
    </citation>
    <scope>NUCLEOTIDE SEQUENCE [LARGE SCALE GENOMIC DNA]</scope>
    <source>
        <strain evidence="3 4">Zn</strain>
    </source>
</reference>
<dbReference type="AlphaFoldDB" id="A0A0C3GMJ9"/>
<evidence type="ECO:0000256" key="2">
    <source>
        <dbReference type="SAM" id="SignalP"/>
    </source>
</evidence>
<dbReference type="HOGENOM" id="CLU_029943_0_0_1"/>
<dbReference type="STRING" id="913774.A0A0C3GMJ9"/>
<keyword evidence="1" id="KW-0378">Hydrolase</keyword>
<dbReference type="EMBL" id="KN832906">
    <property type="protein sequence ID" value="KIM92774.1"/>
    <property type="molecule type" value="Genomic_DNA"/>
</dbReference>
<protein>
    <recommendedName>
        <fullName evidence="5">Phosphoesterase</fullName>
    </recommendedName>
</protein>
<feature type="signal peptide" evidence="2">
    <location>
        <begin position="1"/>
        <end position="19"/>
    </location>
</feature>
<keyword evidence="2" id="KW-0732">Signal</keyword>
<feature type="chain" id="PRO_5002164950" description="Phosphoesterase" evidence="2">
    <location>
        <begin position="20"/>
        <end position="470"/>
    </location>
</feature>
<dbReference type="InterPro" id="IPR007312">
    <property type="entry name" value="Phosphoesterase"/>
</dbReference>
<name>A0A0C3GMJ9_OIDMZ</name>
<evidence type="ECO:0008006" key="5">
    <source>
        <dbReference type="Google" id="ProtNLM"/>
    </source>
</evidence>